<feature type="signal peptide" evidence="12">
    <location>
        <begin position="1"/>
        <end position="20"/>
    </location>
</feature>
<dbReference type="InterPro" id="IPR000595">
    <property type="entry name" value="cNMP-bd_dom"/>
</dbReference>
<dbReference type="GO" id="GO:0016020">
    <property type="term" value="C:membrane"/>
    <property type="evidence" value="ECO:0007669"/>
    <property type="project" value="UniProtKB-SubCell"/>
</dbReference>
<organism evidence="14 15">
    <name type="scientific">Cymbomonas tetramitiformis</name>
    <dbReference type="NCBI Taxonomy" id="36881"/>
    <lineage>
        <taxon>Eukaryota</taxon>
        <taxon>Viridiplantae</taxon>
        <taxon>Chlorophyta</taxon>
        <taxon>Pyramimonadophyceae</taxon>
        <taxon>Pyramimonadales</taxon>
        <taxon>Pyramimonadaceae</taxon>
        <taxon>Cymbomonas</taxon>
    </lineage>
</organism>
<dbReference type="Gene3D" id="2.60.120.10">
    <property type="entry name" value="Jelly Rolls"/>
    <property type="match status" value="1"/>
</dbReference>
<dbReference type="SUPFAM" id="SSF51206">
    <property type="entry name" value="cAMP-binding domain-like"/>
    <property type="match status" value="2"/>
</dbReference>
<dbReference type="CDD" id="cd00038">
    <property type="entry name" value="CAP_ED"/>
    <property type="match status" value="1"/>
</dbReference>
<keyword evidence="8" id="KW-0472">Membrane</keyword>
<dbReference type="InterPro" id="IPR002641">
    <property type="entry name" value="PNPLA_dom"/>
</dbReference>
<protein>
    <recommendedName>
        <fullName evidence="10">Patatin</fullName>
        <ecNumber evidence="10">3.1.1.-</ecNumber>
    </recommendedName>
</protein>
<dbReference type="AlphaFoldDB" id="A0AAE0BRG4"/>
<keyword evidence="7 9" id="KW-0443">Lipid metabolism</keyword>
<dbReference type="PROSITE" id="PS01237">
    <property type="entry name" value="UPF0028"/>
    <property type="match status" value="1"/>
</dbReference>
<keyword evidence="5 9" id="KW-0442">Lipid degradation</keyword>
<dbReference type="GO" id="GO:0016042">
    <property type="term" value="P:lipid catabolic process"/>
    <property type="evidence" value="ECO:0007669"/>
    <property type="project" value="UniProtKB-UniRule"/>
</dbReference>
<dbReference type="Proteomes" id="UP001190700">
    <property type="component" value="Unassembled WGS sequence"/>
</dbReference>
<evidence type="ECO:0000256" key="1">
    <source>
        <dbReference type="ARBA" id="ARBA00004370"/>
    </source>
</evidence>
<dbReference type="Pfam" id="PF24179">
    <property type="entry name" value="NTE_Ploop"/>
    <property type="match status" value="1"/>
</dbReference>
<dbReference type="GO" id="GO:0046470">
    <property type="term" value="P:phosphatidylcholine metabolic process"/>
    <property type="evidence" value="ECO:0007669"/>
    <property type="project" value="InterPro"/>
</dbReference>
<evidence type="ECO:0000256" key="4">
    <source>
        <dbReference type="ARBA" id="ARBA00022801"/>
    </source>
</evidence>
<reference evidence="14" key="2">
    <citation type="submission" date="2023-06" db="EMBL/GenBank/DDBJ databases">
        <title>Long-read-based genome assembly of the green algal bacterivore Cymbomonas tetramitiformis.</title>
        <authorList>
            <person name="Gyaltshen Y."/>
            <person name="Rozenberg A."/>
            <person name="Paasch A."/>
            <person name="Burns J.A."/>
            <person name="Warring S."/>
            <person name="Larson R."/>
            <person name="Maurer-Alcala X."/>
            <person name="Dacks J."/>
            <person name="Kim E."/>
        </authorList>
    </citation>
    <scope>NUCLEOTIDE SEQUENCE</scope>
    <source>
        <strain evidence="14">PLY_AMNH</strain>
    </source>
</reference>
<name>A0AAE0BRG4_9CHLO</name>
<comment type="subcellular location">
    <subcellularLocation>
        <location evidence="1">Membrane</location>
    </subcellularLocation>
</comment>
<dbReference type="InterPro" id="IPR056556">
    <property type="entry name" value="NTE1_P-loop_dom"/>
</dbReference>
<gene>
    <name evidence="14" type="ORF">CYMTET_48887</name>
</gene>
<comment type="similarity">
    <text evidence="2">Belongs to the NTE family.</text>
</comment>
<comment type="caution">
    <text evidence="14">The sequence shown here is derived from an EMBL/GenBank/DDBJ whole genome shotgun (WGS) entry which is preliminary data.</text>
</comment>
<evidence type="ECO:0000256" key="5">
    <source>
        <dbReference type="ARBA" id="ARBA00022963"/>
    </source>
</evidence>
<feature type="region of interest" description="Disordered" evidence="11">
    <location>
        <begin position="87"/>
        <end position="110"/>
    </location>
</feature>
<feature type="domain" description="PNPLA" evidence="13">
    <location>
        <begin position="892"/>
        <end position="1062"/>
    </location>
</feature>
<evidence type="ECO:0000313" key="15">
    <source>
        <dbReference type="Proteomes" id="UP001190700"/>
    </source>
</evidence>
<keyword evidence="3" id="KW-0812">Transmembrane</keyword>
<comment type="domain">
    <text evidence="10">The nitrogen atoms of the two glycine residues in the GGXR motif define the oxyanion hole, and stabilize the oxyanion that forms during the nucleophilic attack by the catalytic serine during substrate cleavage.</text>
</comment>
<evidence type="ECO:0000256" key="2">
    <source>
        <dbReference type="ARBA" id="ARBA00006636"/>
    </source>
</evidence>
<dbReference type="PANTHER" id="PTHR14226">
    <property type="entry name" value="NEUROPATHY TARGET ESTERASE/SWISS CHEESE D.MELANOGASTER"/>
    <property type="match status" value="1"/>
</dbReference>
<accession>A0AAE0BRG4</accession>
<evidence type="ECO:0000256" key="10">
    <source>
        <dbReference type="RuleBase" id="RU361262"/>
    </source>
</evidence>
<feature type="short sequence motif" description="GXGXXG" evidence="9">
    <location>
        <begin position="896"/>
        <end position="901"/>
    </location>
</feature>
<dbReference type="Gene3D" id="3.40.1090.10">
    <property type="entry name" value="Cytosolic phospholipase A2 catalytic domain"/>
    <property type="match status" value="1"/>
</dbReference>
<evidence type="ECO:0000313" key="14">
    <source>
        <dbReference type="EMBL" id="KAK3241337.1"/>
    </source>
</evidence>
<evidence type="ECO:0000256" key="3">
    <source>
        <dbReference type="ARBA" id="ARBA00022692"/>
    </source>
</evidence>
<comment type="function">
    <text evidence="10">Lipolytic acyl hydrolase (LAH).</text>
</comment>
<evidence type="ECO:0000259" key="13">
    <source>
        <dbReference type="PROSITE" id="PS51635"/>
    </source>
</evidence>
<evidence type="ECO:0000256" key="8">
    <source>
        <dbReference type="ARBA" id="ARBA00023136"/>
    </source>
</evidence>
<dbReference type="Pfam" id="PF01734">
    <property type="entry name" value="Patatin"/>
    <property type="match status" value="1"/>
</dbReference>
<dbReference type="InterPro" id="IPR014710">
    <property type="entry name" value="RmlC-like_jellyroll"/>
</dbReference>
<reference evidence="14 15" key="1">
    <citation type="journal article" date="2015" name="Genome Biol. Evol.">
        <title>Comparative Genomics of a Bacterivorous Green Alga Reveals Evolutionary Causalities and Consequences of Phago-Mixotrophic Mode of Nutrition.</title>
        <authorList>
            <person name="Burns J.A."/>
            <person name="Paasch A."/>
            <person name="Narechania A."/>
            <person name="Kim E."/>
        </authorList>
    </citation>
    <scope>NUCLEOTIDE SEQUENCE [LARGE SCALE GENOMIC DNA]</scope>
    <source>
        <strain evidence="14">PLY_AMNH</strain>
    </source>
</reference>
<comment type="similarity">
    <text evidence="10">Belongs to the patatin family.</text>
</comment>
<keyword evidence="12" id="KW-0732">Signal</keyword>
<evidence type="ECO:0000256" key="9">
    <source>
        <dbReference type="PROSITE-ProRule" id="PRU01161"/>
    </source>
</evidence>
<feature type="compositionally biased region" description="Basic and acidic residues" evidence="11">
    <location>
        <begin position="87"/>
        <end position="101"/>
    </location>
</feature>
<evidence type="ECO:0000256" key="12">
    <source>
        <dbReference type="SAM" id="SignalP"/>
    </source>
</evidence>
<evidence type="ECO:0000256" key="7">
    <source>
        <dbReference type="ARBA" id="ARBA00023098"/>
    </source>
</evidence>
<dbReference type="InterPro" id="IPR016035">
    <property type="entry name" value="Acyl_Trfase/lysoPLipase"/>
</dbReference>
<dbReference type="EC" id="3.1.1.-" evidence="10"/>
<dbReference type="GO" id="GO:0004622">
    <property type="term" value="F:phosphatidylcholine lysophospholipase activity"/>
    <property type="evidence" value="ECO:0007669"/>
    <property type="project" value="InterPro"/>
</dbReference>
<dbReference type="InterPro" id="IPR050301">
    <property type="entry name" value="NTE"/>
</dbReference>
<feature type="short sequence motif" description="GXSXG" evidence="9">
    <location>
        <begin position="923"/>
        <end position="927"/>
    </location>
</feature>
<dbReference type="InterPro" id="IPR018490">
    <property type="entry name" value="cNMP-bd_dom_sf"/>
</dbReference>
<feature type="compositionally biased region" description="Polar residues" evidence="11">
    <location>
        <begin position="1187"/>
        <end position="1207"/>
    </location>
</feature>
<keyword evidence="6" id="KW-1133">Transmembrane helix</keyword>
<feature type="region of interest" description="Disordered" evidence="11">
    <location>
        <begin position="1187"/>
        <end position="1213"/>
    </location>
</feature>
<dbReference type="PANTHER" id="PTHR14226:SF29">
    <property type="entry name" value="NEUROPATHY TARGET ESTERASE SWS"/>
    <property type="match status" value="1"/>
</dbReference>
<keyword evidence="4 9" id="KW-0378">Hydrolase</keyword>
<dbReference type="EMBL" id="LGRX02033412">
    <property type="protein sequence ID" value="KAK3241338.1"/>
    <property type="molecule type" value="Genomic_DNA"/>
</dbReference>
<dbReference type="PROSITE" id="PS51635">
    <property type="entry name" value="PNPLA"/>
    <property type="match status" value="1"/>
</dbReference>
<keyword evidence="15" id="KW-1185">Reference proteome</keyword>
<proteinExistence type="inferred from homology"/>
<sequence length="1213" mass="131455">MLRTLMAIAGFAFLFSGRKATKQVRLVHQKIEETRHSEEARDALLENRKARALKRLLLVMDVKRHPQRVRSTFRTWKRNRVLTRTERGSGLEDVHDAHETFESGQSSEYASTESLRAAGSSDSLSEFVRNLESGSEHAVDVLRLHDMLEGLSVEALETLAESAKQVELEEGHLLCSAGQRIDTPSVFIVQRGEVLVQLEGGGRVVKTIGEGGVVSSQLSLLATLANQPIVAPFDIRTSKPTVLLKLTDETGAVMKQHPRVLEESMRMLVTRCTHVTLRSLLQYMGLPVAMFGPMLDSRTTLLDVEAVGRADGCTDLCGLARRAAKGRTLGCSDPESVKAESALHSIGVKCAAELLSLSCTDLADDSWEGVGEGEEGGWQEVGNGICLLFPAPGEVVASPISIQEPAIYLVLSGEMEVLIALDQGSPEGLFLPEPPVGATTSVRVRPGGADGVLSLLTGDQGVIVRWMRAPEASGNAEEQVPTVLVRIPWTIYQSLGDEAKARAAALFSGQLLSNIPSIVHKVDFVVDWTSLESGELLARAGDTCTNIHVVLHGRLRLFYHSPGRFMGKNNDVDTTPRKVDRTESDVDLYGRGGLPQNSPPSGYRTVGDGMLREEEVGPGMAVGEESAMRDTHLVRLPTVLLEILAAESPPTVLRLLKAITLRRTKANQSSGPGHTSGEATVALVGVGSALGGHDLRHVTEGLAAALGHVGVRRARVLDSSFAAQEVPHSTSVSKVQSAFGDLALAQWLEQQQKMHQVLLYLTDDDVTSSWTRRCVRQSDIVVVVADIGQSPADSSEDVGKVVEILSGSCACVELLLLHRGGWGIPRSGGRDWIAAIPKVSRHHHVAWPGKPGDVAGIGREPSSAPELALQRKESAQDLQRVARWLTGQAVGLVLGGGGARGLAHVGVLRALEEEGVPVDLIGGTSQGSFVGAAFARHGTWRSTRSSVYLLASEVSSTWNFVKDITVPVVSYFTGRSFNGVLKSAFQDTLIEDMRIPFYCCSVDINTFKLMVHRAGTVWRYVRASCAIGGFLPPICDKRESDGKLYCLVDGGYLNNLPCDIMRSSMGASKVIAVHVAGHCAKCTYDFGEVLSGWWLLFRWFLPNRWIPNPEDTYGGMPSLSQINTTLAYVGSEHKVNTEARQLANCWVRPDTARFGFLDYHKYKQLADEGYIAGKEAVQQWKQELANSENPPTWLQNAPVSTNPTSPTIGRAGR</sequence>
<feature type="active site" description="Nucleophile" evidence="9">
    <location>
        <position position="925"/>
    </location>
</feature>
<feature type="active site" description="Proton acceptor" evidence="9">
    <location>
        <position position="1049"/>
    </location>
</feature>
<dbReference type="EMBL" id="LGRX02033412">
    <property type="protein sequence ID" value="KAK3241337.1"/>
    <property type="molecule type" value="Genomic_DNA"/>
</dbReference>
<dbReference type="InterPro" id="IPR001423">
    <property type="entry name" value="LysoPLipase_patatin_CS"/>
</dbReference>
<evidence type="ECO:0000256" key="11">
    <source>
        <dbReference type="SAM" id="MobiDB-lite"/>
    </source>
</evidence>
<evidence type="ECO:0000256" key="6">
    <source>
        <dbReference type="ARBA" id="ARBA00022989"/>
    </source>
</evidence>
<dbReference type="SUPFAM" id="SSF52151">
    <property type="entry name" value="FabD/lysophospholipase-like"/>
    <property type="match status" value="1"/>
</dbReference>
<feature type="chain" id="PRO_5042442647" description="Patatin" evidence="12">
    <location>
        <begin position="21"/>
        <end position="1213"/>
    </location>
</feature>
<feature type="short sequence motif" description="DGA/G" evidence="9">
    <location>
        <begin position="1049"/>
        <end position="1051"/>
    </location>
</feature>